<dbReference type="InterPro" id="IPR035396">
    <property type="entry name" value="Bac_rhamnosid6H"/>
</dbReference>
<protein>
    <recommendedName>
        <fullName evidence="2">alpha-L-rhamnosidase</fullName>
        <ecNumber evidence="2">3.2.1.40</ecNumber>
    </recommendedName>
</protein>
<comment type="caution">
    <text evidence="6">The sequence shown here is derived from an EMBL/GenBank/DDBJ whole genome shotgun (WGS) entry which is preliminary data.</text>
</comment>
<gene>
    <name evidence="6" type="ORF">SDC9_151910</name>
</gene>
<sequence>MLSLRLGLVPEGYEKKVFGNIVRKTEVDFNGHVSTGVLGIQHLMRGLTEHGNVNLAYKIASNRTYPSWGYMIEKGATTIWELWNGDTADPAMNSANHVMLLGDLLIWFYEDLAGIKNHPETTAYKKLLMEPKFPEGLSHVKAAYKSIYGEIKSEWKKENGTFHWDITIPGNSSAVIRLPKALNIITPTGEGVRNVTETETGIEIELGSGSYQLNN</sequence>
<dbReference type="GO" id="GO:0005975">
    <property type="term" value="P:carbohydrate metabolic process"/>
    <property type="evidence" value="ECO:0007669"/>
    <property type="project" value="InterPro"/>
</dbReference>
<dbReference type="EMBL" id="VSSQ01050585">
    <property type="protein sequence ID" value="MPN04665.1"/>
    <property type="molecule type" value="Genomic_DNA"/>
</dbReference>
<dbReference type="Gene3D" id="1.50.10.10">
    <property type="match status" value="1"/>
</dbReference>
<dbReference type="InterPro" id="IPR012341">
    <property type="entry name" value="6hp_glycosidase-like_sf"/>
</dbReference>
<evidence type="ECO:0000256" key="1">
    <source>
        <dbReference type="ARBA" id="ARBA00001445"/>
    </source>
</evidence>
<dbReference type="Pfam" id="PF17390">
    <property type="entry name" value="Bac_rhamnosid_C"/>
    <property type="match status" value="1"/>
</dbReference>
<proteinExistence type="predicted"/>
<evidence type="ECO:0000259" key="5">
    <source>
        <dbReference type="Pfam" id="PF17390"/>
    </source>
</evidence>
<reference evidence="6" key="1">
    <citation type="submission" date="2019-08" db="EMBL/GenBank/DDBJ databases">
        <authorList>
            <person name="Kucharzyk K."/>
            <person name="Murdoch R.W."/>
            <person name="Higgins S."/>
            <person name="Loffler F."/>
        </authorList>
    </citation>
    <scope>NUCLEOTIDE SEQUENCE</scope>
</reference>
<dbReference type="PANTHER" id="PTHR33307">
    <property type="entry name" value="ALPHA-RHAMNOSIDASE (EUROFUNG)"/>
    <property type="match status" value="1"/>
</dbReference>
<evidence type="ECO:0000259" key="4">
    <source>
        <dbReference type="Pfam" id="PF17389"/>
    </source>
</evidence>
<feature type="domain" description="Alpha-L-rhamnosidase C-terminal" evidence="5">
    <location>
        <begin position="114"/>
        <end position="181"/>
    </location>
</feature>
<dbReference type="InterPro" id="IPR035398">
    <property type="entry name" value="Bac_rhamnosid_C"/>
</dbReference>
<evidence type="ECO:0000256" key="2">
    <source>
        <dbReference type="ARBA" id="ARBA00012652"/>
    </source>
</evidence>
<evidence type="ECO:0000313" key="6">
    <source>
        <dbReference type="EMBL" id="MPN04665.1"/>
    </source>
</evidence>
<dbReference type="SUPFAM" id="SSF48208">
    <property type="entry name" value="Six-hairpin glycosidases"/>
    <property type="match status" value="1"/>
</dbReference>
<dbReference type="Gene3D" id="2.60.420.10">
    <property type="entry name" value="Maltose phosphorylase, domain 3"/>
    <property type="match status" value="1"/>
</dbReference>
<dbReference type="InterPro" id="IPR008928">
    <property type="entry name" value="6-hairpin_glycosidase_sf"/>
</dbReference>
<comment type="catalytic activity">
    <reaction evidence="1">
        <text>Hydrolysis of terminal non-reducing alpha-L-rhamnose residues in alpha-L-rhamnosides.</text>
        <dbReference type="EC" id="3.2.1.40"/>
    </reaction>
</comment>
<dbReference type="PANTHER" id="PTHR33307:SF6">
    <property type="entry name" value="ALPHA-RHAMNOSIDASE (EUROFUNG)-RELATED"/>
    <property type="match status" value="1"/>
</dbReference>
<keyword evidence="3" id="KW-0378">Hydrolase</keyword>
<dbReference type="EC" id="3.2.1.40" evidence="2"/>
<accession>A0A645ERM2</accession>
<feature type="domain" description="Alpha-L-rhamnosidase six-hairpin glycosidase" evidence="4">
    <location>
        <begin position="2"/>
        <end position="111"/>
    </location>
</feature>
<dbReference type="AlphaFoldDB" id="A0A645ERM2"/>
<dbReference type="Pfam" id="PF17389">
    <property type="entry name" value="Bac_rhamnosid6H"/>
    <property type="match status" value="1"/>
</dbReference>
<evidence type="ECO:0000256" key="3">
    <source>
        <dbReference type="ARBA" id="ARBA00022801"/>
    </source>
</evidence>
<organism evidence="6">
    <name type="scientific">bioreactor metagenome</name>
    <dbReference type="NCBI Taxonomy" id="1076179"/>
    <lineage>
        <taxon>unclassified sequences</taxon>
        <taxon>metagenomes</taxon>
        <taxon>ecological metagenomes</taxon>
    </lineage>
</organism>
<name>A0A645ERM2_9ZZZZ</name>
<dbReference type="GO" id="GO:0030596">
    <property type="term" value="F:alpha-L-rhamnosidase activity"/>
    <property type="evidence" value="ECO:0007669"/>
    <property type="project" value="UniProtKB-EC"/>
</dbReference>
<dbReference type="InterPro" id="IPR016007">
    <property type="entry name" value="Alpha_rhamnosid"/>
</dbReference>